<dbReference type="CDD" id="cd00609">
    <property type="entry name" value="AAT_like"/>
    <property type="match status" value="1"/>
</dbReference>
<keyword evidence="5" id="KW-0808">Transferase</keyword>
<evidence type="ECO:0000313" key="8">
    <source>
        <dbReference type="EMBL" id="NYI39941.1"/>
    </source>
</evidence>
<dbReference type="Gene3D" id="3.40.640.10">
    <property type="entry name" value="Type I PLP-dependent aspartate aminotransferase-like (Major domain)"/>
    <property type="match status" value="1"/>
</dbReference>
<protein>
    <submittedName>
        <fullName evidence="8">DNA-binding transcriptional MocR family regulator</fullName>
    </submittedName>
</protein>
<dbReference type="Proteomes" id="UP000547973">
    <property type="component" value="Unassembled WGS sequence"/>
</dbReference>
<proteinExistence type="inferred from homology"/>
<evidence type="ECO:0000256" key="5">
    <source>
        <dbReference type="ARBA" id="ARBA00022679"/>
    </source>
</evidence>
<gene>
    <name evidence="8" type="ORF">BKA03_000060</name>
</gene>
<dbReference type="GO" id="GO:0008483">
    <property type="term" value="F:transaminase activity"/>
    <property type="evidence" value="ECO:0007669"/>
    <property type="project" value="UniProtKB-KW"/>
</dbReference>
<feature type="domain" description="Aminotransferase class I/classII large" evidence="7">
    <location>
        <begin position="54"/>
        <end position="400"/>
    </location>
</feature>
<comment type="subunit">
    <text evidence="3">Homodimer.</text>
</comment>
<dbReference type="EMBL" id="JACBZO010000001">
    <property type="protein sequence ID" value="NYI39941.1"/>
    <property type="molecule type" value="Genomic_DNA"/>
</dbReference>
<dbReference type="OrthoDB" id="199743at2"/>
<evidence type="ECO:0000259" key="7">
    <source>
        <dbReference type="Pfam" id="PF00155"/>
    </source>
</evidence>
<dbReference type="SUPFAM" id="SSF53383">
    <property type="entry name" value="PLP-dependent transferases"/>
    <property type="match status" value="1"/>
</dbReference>
<dbReference type="InterPro" id="IPR015421">
    <property type="entry name" value="PyrdxlP-dep_Trfase_major"/>
</dbReference>
<dbReference type="GO" id="GO:0003677">
    <property type="term" value="F:DNA binding"/>
    <property type="evidence" value="ECO:0007669"/>
    <property type="project" value="UniProtKB-KW"/>
</dbReference>
<evidence type="ECO:0000256" key="2">
    <source>
        <dbReference type="ARBA" id="ARBA00007441"/>
    </source>
</evidence>
<dbReference type="PANTHER" id="PTHR42790">
    <property type="entry name" value="AMINOTRANSFERASE"/>
    <property type="match status" value="1"/>
</dbReference>
<evidence type="ECO:0000313" key="9">
    <source>
        <dbReference type="Proteomes" id="UP000547973"/>
    </source>
</evidence>
<keyword evidence="9" id="KW-1185">Reference proteome</keyword>
<evidence type="ECO:0000256" key="6">
    <source>
        <dbReference type="ARBA" id="ARBA00022898"/>
    </source>
</evidence>
<comment type="similarity">
    <text evidence="2">Belongs to the class-I pyridoxal-phosphate-dependent aminotransferase family.</text>
</comment>
<comment type="cofactor">
    <cofactor evidence="1">
        <name>pyridoxal 5'-phosphate</name>
        <dbReference type="ChEBI" id="CHEBI:597326"/>
    </cofactor>
</comment>
<dbReference type="PANTHER" id="PTHR42790:SF19">
    <property type="entry name" value="KYNURENINE_ALPHA-AMINOADIPATE AMINOTRANSFERASE, MITOCHONDRIAL"/>
    <property type="match status" value="1"/>
</dbReference>
<dbReference type="InterPro" id="IPR015422">
    <property type="entry name" value="PyrdxlP-dep_Trfase_small"/>
</dbReference>
<sequence>MTHSDSGGTRLDPWLGSYASRAHNMRASEIRALFAVASRPEVVSLAGGMPYIGGLPLEEIGEMMRRLIVEHGETALQYGSGQGDENLREHITHVMALEGIRAHPDDVVVTTGSQQALDLVTTVFIDPGDVIVAEAPSYVGALGVFRAHEADVVHVPMDENGLIPVALASTLAGLKAEGRRVKFLYTVPNYHNPGGVTLSLERRPQILEICRRFGVLVLEDNPYGLLGFDREPLPAMRSMDAEGVIYLGSFSKTFAPGFRVGWAAAPHAVRDKLVLASESAILCPSNASQMAIASYLEHSDWQGQIKKFREQYRERRDAMIHALEEFIPEASWNVPDGGFYVWVKLPDGLDAKAMLPRAVTARVAYVPGTAFYFDGSGSNYMRLSYCYPTPERIREGVQRLAGVVEAEMETVRIFGPGAAGATKTVQFPSPDLA</sequence>
<dbReference type="GO" id="GO:0030170">
    <property type="term" value="F:pyridoxal phosphate binding"/>
    <property type="evidence" value="ECO:0007669"/>
    <property type="project" value="InterPro"/>
</dbReference>
<evidence type="ECO:0000256" key="1">
    <source>
        <dbReference type="ARBA" id="ARBA00001933"/>
    </source>
</evidence>
<accession>A0A7Y9ZAW1</accession>
<keyword evidence="4" id="KW-0032">Aminotransferase</keyword>
<dbReference type="InterPro" id="IPR015424">
    <property type="entry name" value="PyrdxlP-dep_Trfase"/>
</dbReference>
<dbReference type="RefSeq" id="WP_062075645.1">
    <property type="nucleotide sequence ID" value="NZ_BBRC01000012.1"/>
</dbReference>
<dbReference type="FunFam" id="3.40.640.10:FF:000053">
    <property type="entry name" value="Aminotransferase, class I"/>
    <property type="match status" value="1"/>
</dbReference>
<organism evidence="8 9">
    <name type="scientific">Demequina lutea</name>
    <dbReference type="NCBI Taxonomy" id="431489"/>
    <lineage>
        <taxon>Bacteria</taxon>
        <taxon>Bacillati</taxon>
        <taxon>Actinomycetota</taxon>
        <taxon>Actinomycetes</taxon>
        <taxon>Micrococcales</taxon>
        <taxon>Demequinaceae</taxon>
        <taxon>Demequina</taxon>
    </lineage>
</organism>
<evidence type="ECO:0000256" key="3">
    <source>
        <dbReference type="ARBA" id="ARBA00011738"/>
    </source>
</evidence>
<name>A0A7Y9ZAW1_9MICO</name>
<dbReference type="Gene3D" id="3.90.1150.10">
    <property type="entry name" value="Aspartate Aminotransferase, domain 1"/>
    <property type="match status" value="1"/>
</dbReference>
<dbReference type="InterPro" id="IPR050859">
    <property type="entry name" value="Class-I_PLP-dep_aminotransf"/>
</dbReference>
<dbReference type="GO" id="GO:1901605">
    <property type="term" value="P:alpha-amino acid metabolic process"/>
    <property type="evidence" value="ECO:0007669"/>
    <property type="project" value="TreeGrafter"/>
</dbReference>
<dbReference type="Pfam" id="PF00155">
    <property type="entry name" value="Aminotran_1_2"/>
    <property type="match status" value="1"/>
</dbReference>
<evidence type="ECO:0000256" key="4">
    <source>
        <dbReference type="ARBA" id="ARBA00022576"/>
    </source>
</evidence>
<reference evidence="8 9" key="1">
    <citation type="submission" date="2020-07" db="EMBL/GenBank/DDBJ databases">
        <title>Sequencing the genomes of 1000 actinobacteria strains.</title>
        <authorList>
            <person name="Klenk H.-P."/>
        </authorList>
    </citation>
    <scope>NUCLEOTIDE SEQUENCE [LARGE SCALE GENOMIC DNA]</scope>
    <source>
        <strain evidence="8 9">DSM 19970</strain>
    </source>
</reference>
<keyword evidence="6" id="KW-0663">Pyridoxal phosphate</keyword>
<dbReference type="InterPro" id="IPR004839">
    <property type="entry name" value="Aminotransferase_I/II_large"/>
</dbReference>
<dbReference type="AlphaFoldDB" id="A0A7Y9ZAW1"/>
<comment type="caution">
    <text evidence="8">The sequence shown here is derived from an EMBL/GenBank/DDBJ whole genome shotgun (WGS) entry which is preliminary data.</text>
</comment>
<keyword evidence="8" id="KW-0238">DNA-binding</keyword>